<keyword evidence="1" id="KW-0472">Membrane</keyword>
<keyword evidence="3" id="KW-1185">Reference proteome</keyword>
<feature type="transmembrane region" description="Helical" evidence="1">
    <location>
        <begin position="20"/>
        <end position="39"/>
    </location>
</feature>
<dbReference type="EMBL" id="QFYS01000005">
    <property type="protein sequence ID" value="RAK64918.1"/>
    <property type="molecule type" value="Genomic_DNA"/>
</dbReference>
<feature type="transmembrane region" description="Helical" evidence="1">
    <location>
        <begin position="404"/>
        <end position="424"/>
    </location>
</feature>
<comment type="caution">
    <text evidence="2">The sequence shown here is derived from an EMBL/GenBank/DDBJ whole genome shotgun (WGS) entry which is preliminary data.</text>
</comment>
<dbReference type="AlphaFoldDB" id="A0A328BIR2"/>
<feature type="transmembrane region" description="Helical" evidence="1">
    <location>
        <begin position="138"/>
        <end position="155"/>
    </location>
</feature>
<feature type="transmembrane region" description="Helical" evidence="1">
    <location>
        <begin position="431"/>
        <end position="451"/>
    </location>
</feature>
<feature type="transmembrane region" description="Helical" evidence="1">
    <location>
        <begin position="83"/>
        <end position="104"/>
    </location>
</feature>
<name>A0A328BIR2_9CAUL</name>
<gene>
    <name evidence="2" type="ORF">DJ019_12990</name>
</gene>
<protein>
    <recommendedName>
        <fullName evidence="4">Glycosyltransferase RgtA/B/C/D-like domain-containing protein</fullName>
    </recommendedName>
</protein>
<evidence type="ECO:0008006" key="4">
    <source>
        <dbReference type="Google" id="ProtNLM"/>
    </source>
</evidence>
<accession>A0A328BIR2</accession>
<dbReference type="OrthoDB" id="8479255at2"/>
<evidence type="ECO:0000313" key="3">
    <source>
        <dbReference type="Proteomes" id="UP000249524"/>
    </source>
</evidence>
<evidence type="ECO:0000256" key="1">
    <source>
        <dbReference type="SAM" id="Phobius"/>
    </source>
</evidence>
<dbReference type="Proteomes" id="UP000249524">
    <property type="component" value="Unassembled WGS sequence"/>
</dbReference>
<feature type="transmembrane region" description="Helical" evidence="1">
    <location>
        <begin position="167"/>
        <end position="193"/>
    </location>
</feature>
<feature type="transmembrane region" description="Helical" evidence="1">
    <location>
        <begin position="111"/>
        <end position="132"/>
    </location>
</feature>
<sequence length="458" mass="48886">MNRRGAGGGGAAPALNRPPWLAAAAAAGLATLAICWPVWPGYMSYDSLLAWDQASYGVQTALWPPLHTYLFQLSRAAGAGPGGLLAAQVFILLYGAILTLRIAIPSRALGWVMAAFFLGGVAYFPTLLGAMVAHWRDVPTGGFTLLGIALWLAAARYRSPVLLAPAILAFGVSVGLRYNALVLVAPLMALMAWRPYLEPRANPRTRAMVIILTLASLGLGWASVQWRLPDGAKLPNPGGLSGAQLFDVIGVSACAGRNYLPAAVTGRRPITVLQIRQAYDPRHLHSTLAAKPGVPRLVETDANGAVPRMWRRLVFSETGCYLAHRNAVFVEQMGMARGSVFYPVHSGIDANPYGLRLSQPDAALDLNRYVVKTVDEPWRRPYLMYVAAALLTLTAAAFKRPLALVLAVATFGALAYAGLLFFAAPAADARYIFPSSIVCLLTSLAALGVMASPKGRTR</sequence>
<reference evidence="2 3" key="1">
    <citation type="submission" date="2018-05" db="EMBL/GenBank/DDBJ databases">
        <authorList>
            <person name="Lanie J.A."/>
            <person name="Ng W.-L."/>
            <person name="Kazmierczak K.M."/>
            <person name="Andrzejewski T.M."/>
            <person name="Davidsen T.M."/>
            <person name="Wayne K.J."/>
            <person name="Tettelin H."/>
            <person name="Glass J.I."/>
            <person name="Rusch D."/>
            <person name="Podicherti R."/>
            <person name="Tsui H.-C.T."/>
            <person name="Winkler M.E."/>
        </authorList>
    </citation>
    <scope>NUCLEOTIDE SEQUENCE [LARGE SCALE GENOMIC DNA]</scope>
    <source>
        <strain evidence="2 3">BUT-10</strain>
    </source>
</reference>
<organism evidence="2 3">
    <name type="scientific">Phenylobacterium kunshanense</name>
    <dbReference type="NCBI Taxonomy" id="1445034"/>
    <lineage>
        <taxon>Bacteria</taxon>
        <taxon>Pseudomonadati</taxon>
        <taxon>Pseudomonadota</taxon>
        <taxon>Alphaproteobacteria</taxon>
        <taxon>Caulobacterales</taxon>
        <taxon>Caulobacteraceae</taxon>
        <taxon>Phenylobacterium</taxon>
    </lineage>
</organism>
<proteinExistence type="predicted"/>
<feature type="transmembrane region" description="Helical" evidence="1">
    <location>
        <begin position="382"/>
        <end position="398"/>
    </location>
</feature>
<evidence type="ECO:0000313" key="2">
    <source>
        <dbReference type="EMBL" id="RAK64918.1"/>
    </source>
</evidence>
<dbReference type="RefSeq" id="WP_111276456.1">
    <property type="nucleotide sequence ID" value="NZ_QFYS01000005.1"/>
</dbReference>
<feature type="transmembrane region" description="Helical" evidence="1">
    <location>
        <begin position="205"/>
        <end position="224"/>
    </location>
</feature>
<keyword evidence="1" id="KW-0812">Transmembrane</keyword>
<keyword evidence="1" id="KW-1133">Transmembrane helix</keyword>